<evidence type="ECO:0000313" key="2">
    <source>
        <dbReference type="Proteomes" id="UP001150581"/>
    </source>
</evidence>
<reference evidence="1" key="1">
    <citation type="submission" date="2022-07" db="EMBL/GenBank/DDBJ databases">
        <title>Phylogenomic reconstructions and comparative analyses of Kickxellomycotina fungi.</title>
        <authorList>
            <person name="Reynolds N.K."/>
            <person name="Stajich J.E."/>
            <person name="Barry K."/>
            <person name="Grigoriev I.V."/>
            <person name="Crous P."/>
            <person name="Smith M.E."/>
        </authorList>
    </citation>
    <scope>NUCLEOTIDE SEQUENCE</scope>
    <source>
        <strain evidence="1">Benny 63K</strain>
    </source>
</reference>
<sequence length="76" mass="7519">MSDNSEIPAASQVSDITKNTAGLSLSVKAKEFKPTFNAKAPAFVPRALGPKPAAATPAPAAAPAAAAPKTMSISIG</sequence>
<feature type="non-terminal residue" evidence="1">
    <location>
        <position position="76"/>
    </location>
</feature>
<dbReference type="EMBL" id="JANBPG010000930">
    <property type="protein sequence ID" value="KAJ1892813.1"/>
    <property type="molecule type" value="Genomic_DNA"/>
</dbReference>
<organism evidence="1 2">
    <name type="scientific">Kickxella alabastrina</name>
    <dbReference type="NCBI Taxonomy" id="61397"/>
    <lineage>
        <taxon>Eukaryota</taxon>
        <taxon>Fungi</taxon>
        <taxon>Fungi incertae sedis</taxon>
        <taxon>Zoopagomycota</taxon>
        <taxon>Kickxellomycotina</taxon>
        <taxon>Kickxellomycetes</taxon>
        <taxon>Kickxellales</taxon>
        <taxon>Kickxellaceae</taxon>
        <taxon>Kickxella</taxon>
    </lineage>
</organism>
<proteinExistence type="predicted"/>
<protein>
    <submittedName>
        <fullName evidence="1">Uncharacterized protein</fullName>
    </submittedName>
</protein>
<dbReference type="Proteomes" id="UP001150581">
    <property type="component" value="Unassembled WGS sequence"/>
</dbReference>
<gene>
    <name evidence="1" type="ORF">LPJ66_006118</name>
</gene>
<name>A0ACC1ICT0_9FUNG</name>
<keyword evidence="2" id="KW-1185">Reference proteome</keyword>
<evidence type="ECO:0000313" key="1">
    <source>
        <dbReference type="EMBL" id="KAJ1892813.1"/>
    </source>
</evidence>
<comment type="caution">
    <text evidence="1">The sequence shown here is derived from an EMBL/GenBank/DDBJ whole genome shotgun (WGS) entry which is preliminary data.</text>
</comment>
<accession>A0ACC1ICT0</accession>